<keyword evidence="4 10" id="KW-0808">Transferase</keyword>
<dbReference type="PANTHER" id="PTHR30100">
    <property type="entry name" value="FATTY ACID/PHOSPHOLIPID SYNTHESIS PROTEIN PLSX"/>
    <property type="match status" value="1"/>
</dbReference>
<evidence type="ECO:0000256" key="8">
    <source>
        <dbReference type="ARBA" id="ARBA00024069"/>
    </source>
</evidence>
<evidence type="ECO:0000256" key="10">
    <source>
        <dbReference type="HAMAP-Rule" id="MF_00019"/>
    </source>
</evidence>
<comment type="function">
    <text evidence="10">Catalyzes the reversible formation of acyl-phosphate (acyl-PO(4)) from acyl-[acyl-carrier-protein] (acyl-ACP). This enzyme utilizes acyl-ACP as fatty acyl donor, but not acyl-CoA.</text>
</comment>
<keyword evidence="3 10" id="KW-0444">Lipid biosynthesis</keyword>
<dbReference type="SUPFAM" id="SSF53659">
    <property type="entry name" value="Isocitrate/Isopropylmalate dehydrogenase-like"/>
    <property type="match status" value="1"/>
</dbReference>
<keyword evidence="2 10" id="KW-0963">Cytoplasm</keyword>
<dbReference type="AlphaFoldDB" id="A0A1H4PI55"/>
<dbReference type="GO" id="GO:0005737">
    <property type="term" value="C:cytoplasm"/>
    <property type="evidence" value="ECO:0007669"/>
    <property type="project" value="UniProtKB-SubCell"/>
</dbReference>
<dbReference type="EC" id="2.3.1.274" evidence="8 10"/>
<dbReference type="EMBL" id="FNSD01000001">
    <property type="protein sequence ID" value="SEC07107.1"/>
    <property type="molecule type" value="Genomic_DNA"/>
</dbReference>
<dbReference type="Pfam" id="PF02504">
    <property type="entry name" value="FA_synthesis"/>
    <property type="match status" value="1"/>
</dbReference>
<organism evidence="11 12">
    <name type="scientific">Terriglobus roseus</name>
    <dbReference type="NCBI Taxonomy" id="392734"/>
    <lineage>
        <taxon>Bacteria</taxon>
        <taxon>Pseudomonadati</taxon>
        <taxon>Acidobacteriota</taxon>
        <taxon>Terriglobia</taxon>
        <taxon>Terriglobales</taxon>
        <taxon>Acidobacteriaceae</taxon>
        <taxon>Terriglobus</taxon>
    </lineage>
</organism>
<name>A0A1H4PI55_9BACT</name>
<reference evidence="11 12" key="1">
    <citation type="submission" date="2016-10" db="EMBL/GenBank/DDBJ databases">
        <authorList>
            <person name="de Groot N.N."/>
        </authorList>
    </citation>
    <scope>NUCLEOTIDE SEQUENCE [LARGE SCALE GENOMIC DNA]</scope>
    <source>
        <strain evidence="11 12">AB35.6</strain>
    </source>
</reference>
<dbReference type="GO" id="GO:0043811">
    <property type="term" value="F:phosphate:acyl-[acyl carrier protein] acyltransferase activity"/>
    <property type="evidence" value="ECO:0007669"/>
    <property type="project" value="UniProtKB-UniRule"/>
</dbReference>
<keyword evidence="5 10" id="KW-0443">Lipid metabolism</keyword>
<evidence type="ECO:0000256" key="7">
    <source>
        <dbReference type="ARBA" id="ARBA00023264"/>
    </source>
</evidence>
<comment type="pathway">
    <text evidence="10">Lipid metabolism; phospholipid metabolism.</text>
</comment>
<evidence type="ECO:0000313" key="12">
    <source>
        <dbReference type="Proteomes" id="UP000182409"/>
    </source>
</evidence>
<keyword evidence="7 10" id="KW-1208">Phospholipid metabolism</keyword>
<dbReference type="NCBIfam" id="TIGR00182">
    <property type="entry name" value="plsX"/>
    <property type="match status" value="1"/>
</dbReference>
<dbReference type="Proteomes" id="UP000182409">
    <property type="component" value="Unassembled WGS sequence"/>
</dbReference>
<evidence type="ECO:0000256" key="2">
    <source>
        <dbReference type="ARBA" id="ARBA00022490"/>
    </source>
</evidence>
<dbReference type="GO" id="GO:0006633">
    <property type="term" value="P:fatty acid biosynthetic process"/>
    <property type="evidence" value="ECO:0007669"/>
    <property type="project" value="UniProtKB-UniRule"/>
</dbReference>
<protein>
    <recommendedName>
        <fullName evidence="8 10">Phosphate acyltransferase</fullName>
        <ecNumber evidence="8 10">2.3.1.274</ecNumber>
    </recommendedName>
    <alternativeName>
        <fullName evidence="10">Acyl-ACP phosphotransacylase</fullName>
    </alternativeName>
    <alternativeName>
        <fullName evidence="10">Acyl-[acyl-carrier-protein]--phosphate acyltransferase</fullName>
    </alternativeName>
    <alternativeName>
        <fullName evidence="10">Phosphate-acyl-ACP acyltransferase</fullName>
    </alternativeName>
</protein>
<dbReference type="PANTHER" id="PTHR30100:SF1">
    <property type="entry name" value="PHOSPHATE ACYLTRANSFERASE"/>
    <property type="match status" value="1"/>
</dbReference>
<dbReference type="GO" id="GO:0008654">
    <property type="term" value="P:phospholipid biosynthetic process"/>
    <property type="evidence" value="ECO:0007669"/>
    <property type="project" value="UniProtKB-KW"/>
</dbReference>
<evidence type="ECO:0000256" key="3">
    <source>
        <dbReference type="ARBA" id="ARBA00022516"/>
    </source>
</evidence>
<dbReference type="InterPro" id="IPR003664">
    <property type="entry name" value="FA_synthesis"/>
</dbReference>
<comment type="subcellular location">
    <subcellularLocation>
        <location evidence="10">Cytoplasm</location>
    </subcellularLocation>
    <text evidence="10">Associated with the membrane possibly through PlsY.</text>
</comment>
<evidence type="ECO:0000256" key="6">
    <source>
        <dbReference type="ARBA" id="ARBA00023209"/>
    </source>
</evidence>
<evidence type="ECO:0000256" key="1">
    <source>
        <dbReference type="ARBA" id="ARBA00001232"/>
    </source>
</evidence>
<gene>
    <name evidence="10" type="primary">plsX</name>
    <name evidence="11" type="ORF">SAMN05443244_2571</name>
</gene>
<dbReference type="OrthoDB" id="9806408at2"/>
<dbReference type="RefSeq" id="WP_074654414.1">
    <property type="nucleotide sequence ID" value="NZ_FNSD01000001.1"/>
</dbReference>
<dbReference type="HAMAP" id="MF_00019">
    <property type="entry name" value="PlsX"/>
    <property type="match status" value="1"/>
</dbReference>
<keyword evidence="11" id="KW-0012">Acyltransferase</keyword>
<comment type="subunit">
    <text evidence="9 10">Homodimer. Probably interacts with PlsY.</text>
</comment>
<accession>A0A1H4PI55</accession>
<evidence type="ECO:0000256" key="4">
    <source>
        <dbReference type="ARBA" id="ARBA00022679"/>
    </source>
</evidence>
<comment type="catalytic activity">
    <reaction evidence="1 10">
        <text>a fatty acyl-[ACP] + phosphate = an acyl phosphate + holo-[ACP]</text>
        <dbReference type="Rhea" id="RHEA:42292"/>
        <dbReference type="Rhea" id="RHEA-COMP:9685"/>
        <dbReference type="Rhea" id="RHEA-COMP:14125"/>
        <dbReference type="ChEBI" id="CHEBI:43474"/>
        <dbReference type="ChEBI" id="CHEBI:59918"/>
        <dbReference type="ChEBI" id="CHEBI:64479"/>
        <dbReference type="ChEBI" id="CHEBI:138651"/>
        <dbReference type="EC" id="2.3.1.274"/>
    </reaction>
</comment>
<comment type="similarity">
    <text evidence="10">Belongs to the PlsX family.</text>
</comment>
<evidence type="ECO:0000256" key="9">
    <source>
        <dbReference type="ARBA" id="ARBA00046608"/>
    </source>
</evidence>
<proteinExistence type="inferred from homology"/>
<evidence type="ECO:0000256" key="5">
    <source>
        <dbReference type="ARBA" id="ARBA00023098"/>
    </source>
</evidence>
<dbReference type="UniPathway" id="UPA00085"/>
<keyword evidence="6 10" id="KW-0594">Phospholipid biosynthesis</keyword>
<sequence length="338" mass="36122">MLTDIVLDAMGSEKGPEPEIRGAIAACRLFPVRVHLVGPENMIRPLLEEHLQGERLPIHVVHASEWISMDDKAAASVRSKKDSSMRVGLKLVREGKARGFVTAGNTGAAMATAKMVLGTLEGVDRPALATILPTQTGSPCVMLDVGANVDSDPKNLVQFALMGQIYAQNVLGIPKPRVGLLSIGEEDSKGNALTRETLPLLRALEGEQIYHFIGNVEGRDLFNGRCDVVVCDGFVGNVAIKTTEGIAKLVSESLKQTLKATITSQVGALLSRKAFKNFKKRLDYSEYGGAPLLGVRGACIIGHGSSNEVAILNAIRVASQFAQADVAHHIEASLSRIK</sequence>
<evidence type="ECO:0000313" key="11">
    <source>
        <dbReference type="EMBL" id="SEC07107.1"/>
    </source>
</evidence>
<dbReference type="PIRSF" id="PIRSF002465">
    <property type="entry name" value="Phsphlp_syn_PlsX"/>
    <property type="match status" value="1"/>
</dbReference>
<dbReference type="InterPro" id="IPR012281">
    <property type="entry name" value="Phospholipid_synth_PlsX-like"/>
</dbReference>
<dbReference type="Gene3D" id="3.40.718.10">
    <property type="entry name" value="Isopropylmalate Dehydrogenase"/>
    <property type="match status" value="1"/>
</dbReference>